<evidence type="ECO:0000256" key="1">
    <source>
        <dbReference type="SAM" id="Coils"/>
    </source>
</evidence>
<keyword evidence="2" id="KW-0472">Membrane</keyword>
<reference evidence="3" key="2">
    <citation type="journal article" date="2021" name="PeerJ">
        <title>Extensive microbial diversity within the chicken gut microbiome revealed by metagenomics and culture.</title>
        <authorList>
            <person name="Gilroy R."/>
            <person name="Ravi A."/>
            <person name="Getino M."/>
            <person name="Pursley I."/>
            <person name="Horton D.L."/>
            <person name="Alikhan N.F."/>
            <person name="Baker D."/>
            <person name="Gharbi K."/>
            <person name="Hall N."/>
            <person name="Watson M."/>
            <person name="Adriaenssens E.M."/>
            <person name="Foster-Nyarko E."/>
            <person name="Jarju S."/>
            <person name="Secka A."/>
            <person name="Antonio M."/>
            <person name="Oren A."/>
            <person name="Chaudhuri R.R."/>
            <person name="La Ragione R."/>
            <person name="Hildebrand F."/>
            <person name="Pallen M.J."/>
        </authorList>
    </citation>
    <scope>NUCLEOTIDE SEQUENCE</scope>
    <source>
        <strain evidence="3">ChiSjej4B22-8148</strain>
    </source>
</reference>
<evidence type="ECO:0000256" key="2">
    <source>
        <dbReference type="SAM" id="Phobius"/>
    </source>
</evidence>
<dbReference type="Proteomes" id="UP000886757">
    <property type="component" value="Unassembled WGS sequence"/>
</dbReference>
<feature type="coiled-coil region" evidence="1">
    <location>
        <begin position="179"/>
        <end position="206"/>
    </location>
</feature>
<keyword evidence="2" id="KW-0812">Transmembrane</keyword>
<proteinExistence type="predicted"/>
<protein>
    <submittedName>
        <fullName evidence="3">5-bromo-4-chloroindolyl phosphate hydrolysis family protein</fullName>
    </submittedName>
</protein>
<comment type="caution">
    <text evidence="3">The sequence shown here is derived from an EMBL/GenBank/DDBJ whole genome shotgun (WGS) entry which is preliminary data.</text>
</comment>
<name>A0A9D1A9K7_9FIRM</name>
<gene>
    <name evidence="3" type="ORF">IAB31_00960</name>
</gene>
<keyword evidence="1" id="KW-0175">Coiled coil</keyword>
<keyword evidence="2" id="KW-1133">Transmembrane helix</keyword>
<dbReference type="AlphaFoldDB" id="A0A9D1A9K7"/>
<organism evidence="3 4">
    <name type="scientific">Candidatus Choladousia intestinavium</name>
    <dbReference type="NCBI Taxonomy" id="2840727"/>
    <lineage>
        <taxon>Bacteria</taxon>
        <taxon>Bacillati</taxon>
        <taxon>Bacillota</taxon>
        <taxon>Clostridia</taxon>
        <taxon>Lachnospirales</taxon>
        <taxon>Lachnospiraceae</taxon>
        <taxon>Lachnospiraceae incertae sedis</taxon>
        <taxon>Candidatus Choladousia</taxon>
    </lineage>
</organism>
<accession>A0A9D1A9K7</accession>
<feature type="transmembrane region" description="Helical" evidence="2">
    <location>
        <begin position="33"/>
        <end position="51"/>
    </location>
</feature>
<dbReference type="Pfam" id="PF10112">
    <property type="entry name" value="Halogen_Hydrol"/>
    <property type="match status" value="1"/>
</dbReference>
<evidence type="ECO:0000313" key="4">
    <source>
        <dbReference type="Proteomes" id="UP000886757"/>
    </source>
</evidence>
<sequence>MSQRAKETFSIFLSAAAALGVFCFLFLGQGWNLILCMALAAVLYLALTLILKPSVRIGRTAFSQEEKGEHLQSRLGEAGEDYRRMVKAAGKIRDANMRERCAGLLRTAESILKYLEENPQKVTAARRYIDYYQETAANVLENYTELQETGLNTAEVRRLKKSTEETVEVLQEAFSLQFEKLMQDELMDLETDLKLLQENLKLESGAAAWDSGKQKK</sequence>
<feature type="transmembrane region" description="Helical" evidence="2">
    <location>
        <begin position="9"/>
        <end position="27"/>
    </location>
</feature>
<dbReference type="EMBL" id="DVGK01000013">
    <property type="protein sequence ID" value="HIR12476.1"/>
    <property type="molecule type" value="Genomic_DNA"/>
</dbReference>
<evidence type="ECO:0000313" key="3">
    <source>
        <dbReference type="EMBL" id="HIR12476.1"/>
    </source>
</evidence>
<reference evidence="3" key="1">
    <citation type="submission" date="2020-10" db="EMBL/GenBank/DDBJ databases">
        <authorList>
            <person name="Gilroy R."/>
        </authorList>
    </citation>
    <scope>NUCLEOTIDE SEQUENCE</scope>
    <source>
        <strain evidence="3">ChiSjej4B22-8148</strain>
    </source>
</reference>
<dbReference type="InterPro" id="IPR018770">
    <property type="entry name" value="ChloroindolylP_hydrolase"/>
</dbReference>